<dbReference type="WBParaSite" id="jg4291">
    <property type="protein sequence ID" value="jg4291"/>
    <property type="gene ID" value="jg4291"/>
</dbReference>
<name>A0A915EB55_9BILA</name>
<evidence type="ECO:0000256" key="1">
    <source>
        <dbReference type="SAM" id="Phobius"/>
    </source>
</evidence>
<feature type="signal peptide" evidence="2">
    <location>
        <begin position="1"/>
        <end position="25"/>
    </location>
</feature>
<feature type="transmembrane region" description="Helical" evidence="1">
    <location>
        <begin position="136"/>
        <end position="156"/>
    </location>
</feature>
<keyword evidence="3" id="KW-1185">Reference proteome</keyword>
<protein>
    <submittedName>
        <fullName evidence="4">Uncharacterized protein</fullName>
    </submittedName>
</protein>
<keyword evidence="1" id="KW-0812">Transmembrane</keyword>
<accession>A0A915EB55</accession>
<evidence type="ECO:0000313" key="3">
    <source>
        <dbReference type="Proteomes" id="UP000887574"/>
    </source>
</evidence>
<dbReference type="Proteomes" id="UP000887574">
    <property type="component" value="Unplaced"/>
</dbReference>
<keyword evidence="2" id="KW-0732">Signal</keyword>
<evidence type="ECO:0000256" key="2">
    <source>
        <dbReference type="SAM" id="SignalP"/>
    </source>
</evidence>
<reference evidence="4" key="1">
    <citation type="submission" date="2022-11" db="UniProtKB">
        <authorList>
            <consortium name="WormBaseParasite"/>
        </authorList>
    </citation>
    <scope>IDENTIFICATION</scope>
</reference>
<organism evidence="3 4">
    <name type="scientific">Ditylenchus dipsaci</name>
    <dbReference type="NCBI Taxonomy" id="166011"/>
    <lineage>
        <taxon>Eukaryota</taxon>
        <taxon>Metazoa</taxon>
        <taxon>Ecdysozoa</taxon>
        <taxon>Nematoda</taxon>
        <taxon>Chromadorea</taxon>
        <taxon>Rhabditida</taxon>
        <taxon>Tylenchina</taxon>
        <taxon>Tylenchomorpha</taxon>
        <taxon>Sphaerularioidea</taxon>
        <taxon>Anguinidae</taxon>
        <taxon>Anguininae</taxon>
        <taxon>Ditylenchus</taxon>
    </lineage>
</organism>
<sequence>MTSQIYFFDLLLLSIIFNLLRISLALPSKSRHSTDDIFQNLSVNNSSEGSVQKLAQENNSSSADVLSKLLLNKKTRKSDSEAIDIRKAQTSAENYTISTAEIDDDLSAEENLMVRRSANPTTKDYLNRTSQLLCQFFVFGILFGVGCSISTCTCFYRSRPSTTTYQSSFTCDAPASMATCISNGIPEPFDYSKPCCLKVDEQGLCYASPLPTGEIPALPSYEQALSMASGADALVLLRV</sequence>
<keyword evidence="1" id="KW-0472">Membrane</keyword>
<evidence type="ECO:0000313" key="4">
    <source>
        <dbReference type="WBParaSite" id="jg4291"/>
    </source>
</evidence>
<feature type="chain" id="PRO_5037963493" evidence="2">
    <location>
        <begin position="26"/>
        <end position="239"/>
    </location>
</feature>
<dbReference type="AlphaFoldDB" id="A0A915EB55"/>
<keyword evidence="1" id="KW-1133">Transmembrane helix</keyword>
<proteinExistence type="predicted"/>